<keyword evidence="2" id="KW-1185">Reference proteome</keyword>
<sequence length="80" mass="9022">MCACRSSVSSTRILVKLVCAPAPFHVPSTGFGSRVTITPYSSAMWCRRNRAIHRSLCNEPRRSRGRSLCRLRRRSNTDPS</sequence>
<evidence type="ECO:0000313" key="2">
    <source>
        <dbReference type="Proteomes" id="UP001430953"/>
    </source>
</evidence>
<comment type="caution">
    <text evidence="1">The sequence shown here is derived from an EMBL/GenBank/DDBJ whole genome shotgun (WGS) entry which is preliminary data.</text>
</comment>
<accession>A0AAW2EA76</accession>
<evidence type="ECO:0008006" key="3">
    <source>
        <dbReference type="Google" id="ProtNLM"/>
    </source>
</evidence>
<protein>
    <recommendedName>
        <fullName evidence="3">Secreted protein</fullName>
    </recommendedName>
</protein>
<evidence type="ECO:0000313" key="1">
    <source>
        <dbReference type="EMBL" id="KAL0099274.1"/>
    </source>
</evidence>
<dbReference type="EMBL" id="JADYXP020000028">
    <property type="protein sequence ID" value="KAL0099274.1"/>
    <property type="molecule type" value="Genomic_DNA"/>
</dbReference>
<reference evidence="1 2" key="1">
    <citation type="submission" date="2023-03" db="EMBL/GenBank/DDBJ databases">
        <title>High recombination rates correlate with genetic variation in Cardiocondyla obscurior ants.</title>
        <authorList>
            <person name="Errbii M."/>
        </authorList>
    </citation>
    <scope>NUCLEOTIDE SEQUENCE [LARGE SCALE GENOMIC DNA]</scope>
    <source>
        <strain evidence="1">Alpha-2009</strain>
        <tissue evidence="1">Whole body</tissue>
    </source>
</reference>
<gene>
    <name evidence="1" type="ORF">PUN28_020090</name>
</gene>
<name>A0AAW2EA76_9HYME</name>
<organism evidence="1 2">
    <name type="scientific">Cardiocondyla obscurior</name>
    <dbReference type="NCBI Taxonomy" id="286306"/>
    <lineage>
        <taxon>Eukaryota</taxon>
        <taxon>Metazoa</taxon>
        <taxon>Ecdysozoa</taxon>
        <taxon>Arthropoda</taxon>
        <taxon>Hexapoda</taxon>
        <taxon>Insecta</taxon>
        <taxon>Pterygota</taxon>
        <taxon>Neoptera</taxon>
        <taxon>Endopterygota</taxon>
        <taxon>Hymenoptera</taxon>
        <taxon>Apocrita</taxon>
        <taxon>Aculeata</taxon>
        <taxon>Formicoidea</taxon>
        <taxon>Formicidae</taxon>
        <taxon>Myrmicinae</taxon>
        <taxon>Cardiocondyla</taxon>
    </lineage>
</organism>
<proteinExistence type="predicted"/>
<dbReference type="Proteomes" id="UP001430953">
    <property type="component" value="Unassembled WGS sequence"/>
</dbReference>
<dbReference type="AlphaFoldDB" id="A0AAW2EA76"/>